<organism evidence="1 2">
    <name type="scientific">Dendrothele bispora (strain CBS 962.96)</name>
    <dbReference type="NCBI Taxonomy" id="1314807"/>
    <lineage>
        <taxon>Eukaryota</taxon>
        <taxon>Fungi</taxon>
        <taxon>Dikarya</taxon>
        <taxon>Basidiomycota</taxon>
        <taxon>Agaricomycotina</taxon>
        <taxon>Agaricomycetes</taxon>
        <taxon>Agaricomycetidae</taxon>
        <taxon>Agaricales</taxon>
        <taxon>Agaricales incertae sedis</taxon>
        <taxon>Dendrothele</taxon>
    </lineage>
</organism>
<sequence length="149" mass="16916">MWDILDPAKNYIRLLIWIDFLIPLEDWGNLTKDSKVKDHAGTLSLSSYKSGKKLTVERVNEFVESAYNKISAVVFKMVLKSTQEVCLSVNTARKLQEALIARGLSFESFNKMANFTLKKNRPLLALASIWTKPYRSLGQTCFHIIGGCK</sequence>
<dbReference type="EMBL" id="ML180282">
    <property type="protein sequence ID" value="THU78015.1"/>
    <property type="molecule type" value="Genomic_DNA"/>
</dbReference>
<name>A0A4V4HB55_DENBC</name>
<proteinExistence type="predicted"/>
<dbReference type="Proteomes" id="UP000297245">
    <property type="component" value="Unassembled WGS sequence"/>
</dbReference>
<reference evidence="1 2" key="1">
    <citation type="journal article" date="2019" name="Nat. Ecol. Evol.">
        <title>Megaphylogeny resolves global patterns of mushroom evolution.</title>
        <authorList>
            <person name="Varga T."/>
            <person name="Krizsan K."/>
            <person name="Foldi C."/>
            <person name="Dima B."/>
            <person name="Sanchez-Garcia M."/>
            <person name="Sanchez-Ramirez S."/>
            <person name="Szollosi G.J."/>
            <person name="Szarkandi J.G."/>
            <person name="Papp V."/>
            <person name="Albert L."/>
            <person name="Andreopoulos W."/>
            <person name="Angelini C."/>
            <person name="Antonin V."/>
            <person name="Barry K.W."/>
            <person name="Bougher N.L."/>
            <person name="Buchanan P."/>
            <person name="Buyck B."/>
            <person name="Bense V."/>
            <person name="Catcheside P."/>
            <person name="Chovatia M."/>
            <person name="Cooper J."/>
            <person name="Damon W."/>
            <person name="Desjardin D."/>
            <person name="Finy P."/>
            <person name="Geml J."/>
            <person name="Haridas S."/>
            <person name="Hughes K."/>
            <person name="Justo A."/>
            <person name="Karasinski D."/>
            <person name="Kautmanova I."/>
            <person name="Kiss B."/>
            <person name="Kocsube S."/>
            <person name="Kotiranta H."/>
            <person name="LaButti K.M."/>
            <person name="Lechner B.E."/>
            <person name="Liimatainen K."/>
            <person name="Lipzen A."/>
            <person name="Lukacs Z."/>
            <person name="Mihaltcheva S."/>
            <person name="Morgado L.N."/>
            <person name="Niskanen T."/>
            <person name="Noordeloos M.E."/>
            <person name="Ohm R.A."/>
            <person name="Ortiz-Santana B."/>
            <person name="Ovrebo C."/>
            <person name="Racz N."/>
            <person name="Riley R."/>
            <person name="Savchenko A."/>
            <person name="Shiryaev A."/>
            <person name="Soop K."/>
            <person name="Spirin V."/>
            <person name="Szebenyi C."/>
            <person name="Tomsovsky M."/>
            <person name="Tulloss R.E."/>
            <person name="Uehling J."/>
            <person name="Grigoriev I.V."/>
            <person name="Vagvolgyi C."/>
            <person name="Papp T."/>
            <person name="Martin F.M."/>
            <person name="Miettinen O."/>
            <person name="Hibbett D.S."/>
            <person name="Nagy L.G."/>
        </authorList>
    </citation>
    <scope>NUCLEOTIDE SEQUENCE [LARGE SCALE GENOMIC DNA]</scope>
    <source>
        <strain evidence="1 2">CBS 962.96</strain>
    </source>
</reference>
<keyword evidence="2" id="KW-1185">Reference proteome</keyword>
<evidence type="ECO:0000313" key="2">
    <source>
        <dbReference type="Proteomes" id="UP000297245"/>
    </source>
</evidence>
<dbReference type="AlphaFoldDB" id="A0A4V4HB55"/>
<protein>
    <submittedName>
        <fullName evidence="1">Uncharacterized protein</fullName>
    </submittedName>
</protein>
<accession>A0A4V4HB55</accession>
<evidence type="ECO:0000313" key="1">
    <source>
        <dbReference type="EMBL" id="THU78015.1"/>
    </source>
</evidence>
<gene>
    <name evidence="1" type="ORF">K435DRAFT_811935</name>
</gene>